<evidence type="ECO:0000256" key="2">
    <source>
        <dbReference type="ARBA" id="ARBA00023043"/>
    </source>
</evidence>
<name>A0A6H5IEP6_9HYME</name>
<evidence type="ECO:0000313" key="4">
    <source>
        <dbReference type="EMBL" id="CAB0035385.1"/>
    </source>
</evidence>
<keyword evidence="1" id="KW-0677">Repeat</keyword>
<dbReference type="InterPro" id="IPR051165">
    <property type="entry name" value="Multifunctional_ANK_Repeat"/>
</dbReference>
<reference evidence="4 5" key="1">
    <citation type="submission" date="2020-02" db="EMBL/GenBank/DDBJ databases">
        <authorList>
            <person name="Ferguson B K."/>
        </authorList>
    </citation>
    <scope>NUCLEOTIDE SEQUENCE [LARGE SCALE GENOMIC DNA]</scope>
</reference>
<accession>A0A6H5IEP6</accession>
<protein>
    <submittedName>
        <fullName evidence="4">Uncharacterized protein</fullName>
    </submittedName>
</protein>
<dbReference type="PROSITE" id="PS50088">
    <property type="entry name" value="ANK_REPEAT"/>
    <property type="match status" value="12"/>
</dbReference>
<feature type="repeat" description="ANK" evidence="3">
    <location>
        <begin position="1148"/>
        <end position="1176"/>
    </location>
</feature>
<dbReference type="InterPro" id="IPR002110">
    <property type="entry name" value="Ankyrin_rpt"/>
</dbReference>
<gene>
    <name evidence="4" type="ORF">TBRA_LOCUS7282</name>
</gene>
<dbReference type="Gene3D" id="1.25.40.20">
    <property type="entry name" value="Ankyrin repeat-containing domain"/>
    <property type="match status" value="4"/>
</dbReference>
<feature type="repeat" description="ANK" evidence="3">
    <location>
        <begin position="452"/>
        <end position="484"/>
    </location>
</feature>
<feature type="repeat" description="ANK" evidence="3">
    <location>
        <begin position="282"/>
        <end position="315"/>
    </location>
</feature>
<evidence type="ECO:0000256" key="3">
    <source>
        <dbReference type="PROSITE-ProRule" id="PRU00023"/>
    </source>
</evidence>
<dbReference type="Proteomes" id="UP000479190">
    <property type="component" value="Unassembled WGS sequence"/>
</dbReference>
<sequence length="1594" mass="182612">MCDDDFQCIFDHFFTEGQSDGSEVGPITCWVGWGTPGQHVSRDYIKELKLLRKRVDWSVEKQRYPFFRRLVDLIYDWQGRKPDLRTIFGREEIEWLLTEDARNEAEPNLLRQFAFMHFVATSDYRDAPDIGEDDGKPVLRRATPIHRAAKQRNIECIYYLLQIYDRFDANYVDEAGLTHFHVVCMTGFKWHAEKFLEHGQDPDCPGYATGDSPLHLALAHRKNEVAELLLRSGAGASSTNAEGLTPLHLICMKNDDDVLLKTFLKISDEKHRSVLIDAPDKWGWTPLHHALACGCKKQIVDVLLRRGADCNLANRDGSTPLHIICERKYDDDLVRIFFEINDDIRRTVQLDAVWKGQFPNLRDIFSTGEVDWLLWVMPALEKNHDSVLDDLLIINFVTRSGYKDKPDLGKDGKPLLDRNTAIHHAVLKENNAVISILWQIYDRFDVNYTNELGMTHFHAACMSGNVNVVKKFLDLGQDPNCPPAEESEGSVAISPLHLALAYRRREVAELLLRRGADPLWTDVYGSTALHVIFKSISYDVEMLEVLLKTVQVDAVDSLGRTPLQWAVASLSPDSVDALLNRGADLSNFVFPTGNYFGSAYRHQNRNELDGNESNVASNSLTIVECLEKRGYELGRSDALTIMIFFADVGKPGKVSDDYCAMCAADDKVKGSLCSAHESTTLTRGFCQRWALDFFLTLTGHRLPILCCEKIIDQLTNEDLATMCVAVEMAVNKQSQLHEAYGEESFYDPRGYDGHDDFTELKRLREKLDWNDEEERYEFLVKLRELSDNWDRLLPPDLRDIFKPEEIDWILKEDVLVNTRSFIDFAIRTGYKDKPIVDEEGKPLLNRSTALHHAARKRPRFWREKIRRLFQIYDRFDVNYTDDGLNHLHVACTAGCEDIVEKFLEAGQDPNCLTSDTGDSPLLLATLFEHDKIVESLLRHDADPNLPDREGLTPLHIVCLSDDDKHLAEMLLEISVEKGHLARIDARDKYGRTPLQLAVANLLPDLIDVLLDYGADLSRFVFPDDFGEKYQRKSNDCTGQEWKVASDALLTVDRLKKRGYELSRNDVLTVMKLFTYLENIVEPLCITEIYLSKFFQRWALKFFLVLTYYRLPRLCCRMIVDQLNNGDMLMMCIAADTQSRMNLMSKAKSGLTHFHAACWSGHDDVVEKFLELGQDPNDCLVPKTGASPLHLAMDSVASEVAEVLLIGGADPNSVDAKGRTPLHYICSRDDVRLQAEIEQLKRLLLRFGSDPNLADKDGSTPLHMIWKNRLVDPCESTETFLKINEEIDVAVQVNVPDKEGNTPLHFSLRSERRTNKSTVELLLRAGADPNLANADGLTPYWLVIGRIRFYDHRLTKWFFEICAEIGRTVRVDARNRLGQTPPLQWAVTNLNVKLVESLLNNGADSSGFCFPTVILKPTPYYKDMFKLSVASSIRIIVENLEKRGYELDRSDALAIVKYFVMYELFEMSEDLYQRQHRLYNDEDIVRRSKRIMMNSSLSLYDLLRLRPEEAEKSLTYTEYCDFAQSDNWRVGEITDRVRRTCAEHLCEKLTRRLFRSWALHFFSELTHYKLPILCCETIIENLKNRDLLNVCLAGT</sequence>
<proteinExistence type="predicted"/>
<feature type="repeat" description="ANK" evidence="3">
    <location>
        <begin position="916"/>
        <end position="948"/>
    </location>
</feature>
<dbReference type="InterPro" id="IPR036770">
    <property type="entry name" value="Ankyrin_rpt-contain_sf"/>
</dbReference>
<evidence type="ECO:0000313" key="5">
    <source>
        <dbReference type="Proteomes" id="UP000479190"/>
    </source>
</evidence>
<dbReference type="PANTHER" id="PTHR24123:SF33">
    <property type="entry name" value="PROTEIN HOS4"/>
    <property type="match status" value="1"/>
</dbReference>
<dbReference type="Pfam" id="PF12796">
    <property type="entry name" value="Ank_2"/>
    <property type="match status" value="7"/>
</dbReference>
<evidence type="ECO:0000256" key="1">
    <source>
        <dbReference type="ARBA" id="ARBA00022737"/>
    </source>
</evidence>
<keyword evidence="5" id="KW-1185">Reference proteome</keyword>
<keyword evidence="2 3" id="KW-0040">ANK repeat</keyword>
<feature type="repeat" description="ANK" evidence="3">
    <location>
        <begin position="1216"/>
        <end position="1255"/>
    </location>
</feature>
<feature type="repeat" description="ANK" evidence="3">
    <location>
        <begin position="882"/>
        <end position="914"/>
    </location>
</feature>
<feature type="repeat" description="ANK" evidence="3">
    <location>
        <begin position="209"/>
        <end position="241"/>
    </location>
</feature>
<dbReference type="OrthoDB" id="194358at2759"/>
<feature type="repeat" description="ANK" evidence="3">
    <location>
        <begin position="491"/>
        <end position="523"/>
    </location>
</feature>
<dbReference type="SUPFAM" id="SSF48403">
    <property type="entry name" value="Ankyrin repeat"/>
    <property type="match status" value="3"/>
</dbReference>
<dbReference type="EMBL" id="CADCXV010000783">
    <property type="protein sequence ID" value="CAB0035385.1"/>
    <property type="molecule type" value="Genomic_DNA"/>
</dbReference>
<dbReference type="SMART" id="SM00248">
    <property type="entry name" value="ANK"/>
    <property type="match status" value="22"/>
</dbReference>
<feature type="repeat" description="ANK" evidence="3">
    <location>
        <begin position="989"/>
        <end position="1017"/>
    </location>
</feature>
<feature type="repeat" description="ANK" evidence="3">
    <location>
        <begin position="1183"/>
        <end position="1215"/>
    </location>
</feature>
<dbReference type="PROSITE" id="PS50297">
    <property type="entry name" value="ANK_REP_REGION"/>
    <property type="match status" value="12"/>
</dbReference>
<feature type="repeat" description="ANK" evidence="3">
    <location>
        <begin position="558"/>
        <end position="586"/>
    </location>
</feature>
<dbReference type="PANTHER" id="PTHR24123">
    <property type="entry name" value="ANKYRIN REPEAT-CONTAINING"/>
    <property type="match status" value="1"/>
</dbReference>
<organism evidence="4 5">
    <name type="scientific">Trichogramma brassicae</name>
    <dbReference type="NCBI Taxonomy" id="86971"/>
    <lineage>
        <taxon>Eukaryota</taxon>
        <taxon>Metazoa</taxon>
        <taxon>Ecdysozoa</taxon>
        <taxon>Arthropoda</taxon>
        <taxon>Hexapoda</taxon>
        <taxon>Insecta</taxon>
        <taxon>Pterygota</taxon>
        <taxon>Neoptera</taxon>
        <taxon>Endopterygota</taxon>
        <taxon>Hymenoptera</taxon>
        <taxon>Apocrita</taxon>
        <taxon>Proctotrupomorpha</taxon>
        <taxon>Chalcidoidea</taxon>
        <taxon>Trichogrammatidae</taxon>
        <taxon>Trichogramma</taxon>
    </lineage>
</organism>
<feature type="repeat" description="ANK" evidence="3">
    <location>
        <begin position="1298"/>
        <end position="1333"/>
    </location>
</feature>